<keyword evidence="6" id="KW-0804">Transcription</keyword>
<sequence>MKNINILVVEDDIDIQELIKEFLLSEEYSVDTASDGLEGIEKFNKGNYELVILDIMLPKLDGYGVCKMIRSKSSTPIIMLTALNEESDELKGFELKVDDYITKPFSFNILIKRVEAVLRRVYGSENENIIEFKNIKLNCDSYEAYVDDELIELTTKEFEMLKILMKNRGNVIKREVFLDKLWGYDFYGDTRVIDTHIKNIRKKIKTDYIKTVKGVGYKIDD</sequence>
<evidence type="ECO:0000256" key="3">
    <source>
        <dbReference type="ARBA" id="ARBA00023012"/>
    </source>
</evidence>
<comment type="function">
    <text evidence="7">May play the central regulatory role in sporulation. It may be an element of the effector pathway responsible for the activation of sporulation genes in response to nutritional stress. Spo0A may act in concert with spo0H (a sigma factor) to control the expression of some genes that are critical to the sporulation process.</text>
</comment>
<dbReference type="GO" id="GO:0000156">
    <property type="term" value="F:phosphorelay response regulator activity"/>
    <property type="evidence" value="ECO:0007669"/>
    <property type="project" value="TreeGrafter"/>
</dbReference>
<dbReference type="SMART" id="SM00862">
    <property type="entry name" value="Trans_reg_C"/>
    <property type="match status" value="1"/>
</dbReference>
<dbReference type="AlphaFoldDB" id="A0A0J8D4U6"/>
<dbReference type="EMBL" id="LFVU01000028">
    <property type="protein sequence ID" value="KMT21185.1"/>
    <property type="molecule type" value="Genomic_DNA"/>
</dbReference>
<dbReference type="OrthoDB" id="9790442at2"/>
<dbReference type="FunFam" id="1.10.10.10:FF:000018">
    <property type="entry name" value="DNA-binding response regulator ResD"/>
    <property type="match status" value="1"/>
</dbReference>
<organism evidence="12 13">
    <name type="scientific">Clostridium cylindrosporum DSM 605</name>
    <dbReference type="NCBI Taxonomy" id="1121307"/>
    <lineage>
        <taxon>Bacteria</taxon>
        <taxon>Bacillati</taxon>
        <taxon>Bacillota</taxon>
        <taxon>Clostridia</taxon>
        <taxon>Eubacteriales</taxon>
        <taxon>Clostridiaceae</taxon>
        <taxon>Clostridium</taxon>
    </lineage>
</organism>
<evidence type="ECO:0000256" key="8">
    <source>
        <dbReference type="PROSITE-ProRule" id="PRU00169"/>
    </source>
</evidence>
<evidence type="ECO:0000256" key="6">
    <source>
        <dbReference type="ARBA" id="ARBA00023163"/>
    </source>
</evidence>
<dbReference type="Pfam" id="PF00072">
    <property type="entry name" value="Response_reg"/>
    <property type="match status" value="1"/>
</dbReference>
<dbReference type="PROSITE" id="PS50110">
    <property type="entry name" value="RESPONSE_REGULATORY"/>
    <property type="match status" value="1"/>
</dbReference>
<dbReference type="InterPro" id="IPR011006">
    <property type="entry name" value="CheY-like_superfamily"/>
</dbReference>
<dbReference type="GO" id="GO:0006355">
    <property type="term" value="P:regulation of DNA-templated transcription"/>
    <property type="evidence" value="ECO:0007669"/>
    <property type="project" value="InterPro"/>
</dbReference>
<dbReference type="GO" id="GO:0005829">
    <property type="term" value="C:cytosol"/>
    <property type="evidence" value="ECO:0007669"/>
    <property type="project" value="TreeGrafter"/>
</dbReference>
<feature type="domain" description="OmpR/PhoB-type" evidence="11">
    <location>
        <begin position="127"/>
        <end position="221"/>
    </location>
</feature>
<evidence type="ECO:0000256" key="5">
    <source>
        <dbReference type="ARBA" id="ARBA00023125"/>
    </source>
</evidence>
<evidence type="ECO:0000256" key="2">
    <source>
        <dbReference type="ARBA" id="ARBA00022553"/>
    </source>
</evidence>
<dbReference type="SUPFAM" id="SSF52172">
    <property type="entry name" value="CheY-like"/>
    <property type="match status" value="1"/>
</dbReference>
<evidence type="ECO:0000256" key="9">
    <source>
        <dbReference type="PROSITE-ProRule" id="PRU01091"/>
    </source>
</evidence>
<dbReference type="SMART" id="SM00448">
    <property type="entry name" value="REC"/>
    <property type="match status" value="1"/>
</dbReference>
<dbReference type="InterPro" id="IPR001867">
    <property type="entry name" value="OmpR/PhoB-type_DNA-bd"/>
</dbReference>
<dbReference type="Gene3D" id="1.10.10.10">
    <property type="entry name" value="Winged helix-like DNA-binding domain superfamily/Winged helix DNA-binding domain"/>
    <property type="match status" value="1"/>
</dbReference>
<protein>
    <recommendedName>
        <fullName evidence="1">Stage 0 sporulation protein A homolog</fullName>
    </recommendedName>
</protein>
<dbReference type="Gene3D" id="3.40.50.2300">
    <property type="match status" value="1"/>
</dbReference>
<dbReference type="CDD" id="cd00383">
    <property type="entry name" value="trans_reg_C"/>
    <property type="match status" value="1"/>
</dbReference>
<dbReference type="GO" id="GO:0032993">
    <property type="term" value="C:protein-DNA complex"/>
    <property type="evidence" value="ECO:0007669"/>
    <property type="project" value="TreeGrafter"/>
</dbReference>
<dbReference type="InterPro" id="IPR036388">
    <property type="entry name" value="WH-like_DNA-bd_sf"/>
</dbReference>
<dbReference type="Pfam" id="PF00486">
    <property type="entry name" value="Trans_reg_C"/>
    <property type="match status" value="1"/>
</dbReference>
<evidence type="ECO:0000313" key="12">
    <source>
        <dbReference type="EMBL" id="KMT21185.1"/>
    </source>
</evidence>
<keyword evidence="5 9" id="KW-0238">DNA-binding</keyword>
<feature type="DNA-binding region" description="OmpR/PhoB-type" evidence="9">
    <location>
        <begin position="127"/>
        <end position="221"/>
    </location>
</feature>
<dbReference type="CDD" id="cd17574">
    <property type="entry name" value="REC_OmpR"/>
    <property type="match status" value="1"/>
</dbReference>
<evidence type="ECO:0000313" key="13">
    <source>
        <dbReference type="Proteomes" id="UP000036756"/>
    </source>
</evidence>
<gene>
    <name evidence="12" type="ORF">CLCY_1c04190</name>
</gene>
<evidence type="ECO:0000256" key="7">
    <source>
        <dbReference type="ARBA" id="ARBA00024867"/>
    </source>
</evidence>
<evidence type="ECO:0000256" key="4">
    <source>
        <dbReference type="ARBA" id="ARBA00023015"/>
    </source>
</evidence>
<keyword evidence="13" id="KW-1185">Reference proteome</keyword>
<dbReference type="PANTHER" id="PTHR48111:SF32">
    <property type="entry name" value="STAGE 0 SPORULATION PROTEIN A HOMOLOG"/>
    <property type="match status" value="1"/>
</dbReference>
<dbReference type="InterPro" id="IPR039420">
    <property type="entry name" value="WalR-like"/>
</dbReference>
<proteinExistence type="predicted"/>
<dbReference type="PANTHER" id="PTHR48111">
    <property type="entry name" value="REGULATOR OF RPOS"/>
    <property type="match status" value="1"/>
</dbReference>
<keyword evidence="2 8" id="KW-0597">Phosphoprotein</keyword>
<dbReference type="STRING" id="1121307.CLCY_1c04190"/>
<dbReference type="Proteomes" id="UP000036756">
    <property type="component" value="Unassembled WGS sequence"/>
</dbReference>
<dbReference type="GO" id="GO:0000976">
    <property type="term" value="F:transcription cis-regulatory region binding"/>
    <property type="evidence" value="ECO:0007669"/>
    <property type="project" value="TreeGrafter"/>
</dbReference>
<feature type="domain" description="Response regulatory" evidence="10">
    <location>
        <begin position="5"/>
        <end position="118"/>
    </location>
</feature>
<dbReference type="PATRIC" id="fig|1121307.3.peg.784"/>
<dbReference type="RefSeq" id="WP_048571556.1">
    <property type="nucleotide sequence ID" value="NZ_LFVU01000028.1"/>
</dbReference>
<evidence type="ECO:0000256" key="1">
    <source>
        <dbReference type="ARBA" id="ARBA00018672"/>
    </source>
</evidence>
<keyword evidence="4" id="KW-0805">Transcription regulation</keyword>
<accession>A0A0J8D4U6</accession>
<name>A0A0J8D4U6_CLOCY</name>
<dbReference type="PROSITE" id="PS51755">
    <property type="entry name" value="OMPR_PHOB"/>
    <property type="match status" value="1"/>
</dbReference>
<dbReference type="InterPro" id="IPR001789">
    <property type="entry name" value="Sig_transdc_resp-reg_receiver"/>
</dbReference>
<feature type="modified residue" description="4-aspartylphosphate" evidence="8">
    <location>
        <position position="54"/>
    </location>
</feature>
<keyword evidence="3" id="KW-0902">Two-component regulatory system</keyword>
<evidence type="ECO:0000259" key="11">
    <source>
        <dbReference type="PROSITE" id="PS51755"/>
    </source>
</evidence>
<evidence type="ECO:0000259" key="10">
    <source>
        <dbReference type="PROSITE" id="PS50110"/>
    </source>
</evidence>
<dbReference type="FunFam" id="3.40.50.2300:FF:000001">
    <property type="entry name" value="DNA-binding response regulator PhoB"/>
    <property type="match status" value="1"/>
</dbReference>
<reference evidence="12 13" key="1">
    <citation type="submission" date="2015-06" db="EMBL/GenBank/DDBJ databases">
        <title>Draft genome sequence of the purine-degrading Clostridium cylindrosporum HC-1 (DSM 605).</title>
        <authorList>
            <person name="Poehlein A."/>
            <person name="Schiel-Bengelsdorf B."/>
            <person name="Bengelsdorf F."/>
            <person name="Daniel R."/>
            <person name="Duerre P."/>
        </authorList>
    </citation>
    <scope>NUCLEOTIDE SEQUENCE [LARGE SCALE GENOMIC DNA]</scope>
    <source>
        <strain evidence="12 13">DSM 605</strain>
    </source>
</reference>
<comment type="caution">
    <text evidence="12">The sequence shown here is derived from an EMBL/GenBank/DDBJ whole genome shotgun (WGS) entry which is preliminary data.</text>
</comment>